<dbReference type="EMBL" id="DXHP01000213">
    <property type="protein sequence ID" value="HIW07614.1"/>
    <property type="molecule type" value="Genomic_DNA"/>
</dbReference>
<comment type="caution">
    <text evidence="1">The sequence shown here is derived from an EMBL/GenBank/DDBJ whole genome shotgun (WGS) entry which is preliminary data.</text>
</comment>
<organism evidence="1 2">
    <name type="scientific">Candidatus Ignatzschineria merdigallinarum</name>
    <dbReference type="NCBI Taxonomy" id="2838621"/>
    <lineage>
        <taxon>Bacteria</taxon>
        <taxon>Pseudomonadati</taxon>
        <taxon>Pseudomonadota</taxon>
        <taxon>Gammaproteobacteria</taxon>
        <taxon>Cardiobacteriales</taxon>
        <taxon>Ignatzschineriaceae</taxon>
        <taxon>Ignatzschineria</taxon>
    </lineage>
</organism>
<accession>A0A9D1Q7R5</accession>
<protein>
    <submittedName>
        <fullName evidence="1">DUF1643 domain-containing protein</fullName>
    </submittedName>
</protein>
<evidence type="ECO:0000313" key="1">
    <source>
        <dbReference type="EMBL" id="HIW07614.1"/>
    </source>
</evidence>
<dbReference type="AlphaFoldDB" id="A0A9D1Q7R5"/>
<evidence type="ECO:0000313" key="2">
    <source>
        <dbReference type="Proteomes" id="UP000823934"/>
    </source>
</evidence>
<gene>
    <name evidence="1" type="ORF">H9889_09870</name>
</gene>
<reference evidence="1" key="1">
    <citation type="journal article" date="2021" name="PeerJ">
        <title>Extensive microbial diversity within the chicken gut microbiome revealed by metagenomics and culture.</title>
        <authorList>
            <person name="Gilroy R."/>
            <person name="Ravi A."/>
            <person name="Getino M."/>
            <person name="Pursley I."/>
            <person name="Horton D.L."/>
            <person name="Alikhan N.F."/>
            <person name="Baker D."/>
            <person name="Gharbi K."/>
            <person name="Hall N."/>
            <person name="Watson M."/>
            <person name="Adriaenssens E.M."/>
            <person name="Foster-Nyarko E."/>
            <person name="Jarju S."/>
            <person name="Secka A."/>
            <person name="Antonio M."/>
            <person name="Oren A."/>
            <person name="Chaudhuri R.R."/>
            <person name="La Ragione R."/>
            <person name="Hildebrand F."/>
            <person name="Pallen M.J."/>
        </authorList>
    </citation>
    <scope>NUCLEOTIDE SEQUENCE</scope>
    <source>
        <strain evidence="1">CHK160-9182</strain>
    </source>
</reference>
<dbReference type="Proteomes" id="UP000823934">
    <property type="component" value="Unassembled WGS sequence"/>
</dbReference>
<name>A0A9D1Q7R5_9GAMM</name>
<proteinExistence type="predicted"/>
<reference evidence="1" key="2">
    <citation type="submission" date="2021-04" db="EMBL/GenBank/DDBJ databases">
        <authorList>
            <person name="Gilroy R."/>
        </authorList>
    </citation>
    <scope>NUCLEOTIDE SEQUENCE</scope>
    <source>
        <strain evidence="1">CHK160-9182</strain>
    </source>
</reference>
<sequence length="177" mass="20654">MDSTANIVEYPEGQLPDLLLPKHDQNLCYLIGKSGERPLVALTALPARMDKSHSCEMVNTIIKTGKKLGNDGWALFHLYPEKGESEDNIPLNDMIFEKNVRHLERFILNNEIQEIWGIWDDFTAETLEKGKIAILEMLKKHHVRVFYFGTLTENKNPRNPLQKEEYWHMFNPNKMFL</sequence>